<dbReference type="InterPro" id="IPR001952">
    <property type="entry name" value="Alkaline_phosphatase"/>
</dbReference>
<dbReference type="RefSeq" id="WP_209143340.1">
    <property type="nucleotide sequence ID" value="NZ_JAGHKP010000001.1"/>
</dbReference>
<feature type="signal peptide" evidence="3">
    <location>
        <begin position="1"/>
        <end position="27"/>
    </location>
</feature>
<evidence type="ECO:0000256" key="3">
    <source>
        <dbReference type="SAM" id="SignalP"/>
    </source>
</evidence>
<organism evidence="4 5">
    <name type="scientific">Chitinophaga chungangae</name>
    <dbReference type="NCBI Taxonomy" id="2821488"/>
    <lineage>
        <taxon>Bacteria</taxon>
        <taxon>Pseudomonadati</taxon>
        <taxon>Bacteroidota</taxon>
        <taxon>Chitinophagia</taxon>
        <taxon>Chitinophagales</taxon>
        <taxon>Chitinophagaceae</taxon>
        <taxon>Chitinophaga</taxon>
    </lineage>
</organism>
<dbReference type="Gene3D" id="3.40.720.10">
    <property type="entry name" value="Alkaline Phosphatase, subunit A"/>
    <property type="match status" value="1"/>
</dbReference>
<proteinExistence type="inferred from homology"/>
<gene>
    <name evidence="4" type="ORF">J7I43_03635</name>
</gene>
<evidence type="ECO:0000313" key="5">
    <source>
        <dbReference type="Proteomes" id="UP000679126"/>
    </source>
</evidence>
<dbReference type="PANTHER" id="PTHR11596:SF5">
    <property type="entry name" value="ALKALINE PHOSPHATASE"/>
    <property type="match status" value="1"/>
</dbReference>
<dbReference type="PRINTS" id="PR00113">
    <property type="entry name" value="ALKPHPHTASE"/>
</dbReference>
<dbReference type="SUPFAM" id="SSF53649">
    <property type="entry name" value="Alkaline phosphatase-like"/>
    <property type="match status" value="1"/>
</dbReference>
<dbReference type="InterPro" id="IPR017850">
    <property type="entry name" value="Alkaline_phosphatase_core_sf"/>
</dbReference>
<dbReference type="Pfam" id="PF00245">
    <property type="entry name" value="Alk_phosphatase"/>
    <property type="match status" value="1"/>
</dbReference>
<comment type="similarity">
    <text evidence="2">Belongs to the alkaline phosphatase family.</text>
</comment>
<feature type="chain" id="PRO_5046701241" evidence="3">
    <location>
        <begin position="28"/>
        <end position="470"/>
    </location>
</feature>
<evidence type="ECO:0000256" key="1">
    <source>
        <dbReference type="ARBA" id="ARBA00022553"/>
    </source>
</evidence>
<accession>A0ABS3YAV4</accession>
<keyword evidence="5" id="KW-1185">Reference proteome</keyword>
<dbReference type="Gene3D" id="1.10.60.40">
    <property type="match status" value="1"/>
</dbReference>
<dbReference type="SMART" id="SM00098">
    <property type="entry name" value="alkPPc"/>
    <property type="match status" value="1"/>
</dbReference>
<name>A0ABS3YAV4_9BACT</name>
<dbReference type="EMBL" id="JAGHKP010000001">
    <property type="protein sequence ID" value="MBO9151284.1"/>
    <property type="molecule type" value="Genomic_DNA"/>
</dbReference>
<dbReference type="PANTHER" id="PTHR11596">
    <property type="entry name" value="ALKALINE PHOSPHATASE"/>
    <property type="match status" value="1"/>
</dbReference>
<protein>
    <submittedName>
        <fullName evidence="4">Alkaline phosphatase</fullName>
    </submittedName>
</protein>
<sequence>MKRRQFLQQSSLAALAASIFAPAQLLASGTETKNGEWDGTTARNIIFLVSDGMSIGTLSMTNILLHRKEGRSSAWMELYEQGKAKRGLMDTASANNLVTDSAAGSSAWGGGVRVPNGMLNVNADGSFNTPILQKFKAAGKATGCVTTVPITHATPAGFCVNNASRNAQPGIAEQYLQLRFDVMMGGGTEFFSAEKRPDKQDLFAKYAQAGFSVARTKQEMLDGAAGQPLMAVFHEDAIPYSIDHIQDTEFQATIPTLAEMTKNAIDRLNKNKKGFVLQVEGGKVDWGAHSNDLGGLVYDQVAFDEAIRVAVDFAEKDKNTLIIITTDHGNANPGIFGGSKDNKKFDSIFGFKHTNDWILKGINKDFTASQVRERVEAALGFTISPDEARQLLGHYARPDGEGLYNKAKLPFKELGEMLGNYTTVRWASMDHSGDHVELTMLGPGSELLKPFMKNTELHNLMLEAAGVKKA</sequence>
<evidence type="ECO:0000313" key="4">
    <source>
        <dbReference type="EMBL" id="MBO9151284.1"/>
    </source>
</evidence>
<comment type="caution">
    <text evidence="4">The sequence shown here is derived from an EMBL/GenBank/DDBJ whole genome shotgun (WGS) entry which is preliminary data.</text>
</comment>
<dbReference type="CDD" id="cd16012">
    <property type="entry name" value="ALP"/>
    <property type="match status" value="1"/>
</dbReference>
<dbReference type="Proteomes" id="UP000679126">
    <property type="component" value="Unassembled WGS sequence"/>
</dbReference>
<keyword evidence="1" id="KW-0597">Phosphoprotein</keyword>
<keyword evidence="3" id="KW-0732">Signal</keyword>
<evidence type="ECO:0000256" key="2">
    <source>
        <dbReference type="RuleBase" id="RU003946"/>
    </source>
</evidence>
<reference evidence="5" key="1">
    <citation type="submission" date="2021-03" db="EMBL/GenBank/DDBJ databases">
        <title>Assistant Professor.</title>
        <authorList>
            <person name="Huq M.A."/>
        </authorList>
    </citation>
    <scope>NUCLEOTIDE SEQUENCE [LARGE SCALE GENOMIC DNA]</scope>
    <source>
        <strain evidence="5">MAH-28</strain>
    </source>
</reference>